<dbReference type="Proteomes" id="UP000783686">
    <property type="component" value="Unassembled WGS sequence"/>
</dbReference>
<dbReference type="Proteomes" id="UP000614601">
    <property type="component" value="Unassembled WGS sequence"/>
</dbReference>
<evidence type="ECO:0008006" key="4">
    <source>
        <dbReference type="Google" id="ProtNLM"/>
    </source>
</evidence>
<protein>
    <recommendedName>
        <fullName evidence="4">Cystatin domain-containing protein</fullName>
    </recommendedName>
</protein>
<organism evidence="2 3">
    <name type="scientific">Bursaphelenchus okinawaensis</name>
    <dbReference type="NCBI Taxonomy" id="465554"/>
    <lineage>
        <taxon>Eukaryota</taxon>
        <taxon>Metazoa</taxon>
        <taxon>Ecdysozoa</taxon>
        <taxon>Nematoda</taxon>
        <taxon>Chromadorea</taxon>
        <taxon>Rhabditida</taxon>
        <taxon>Tylenchina</taxon>
        <taxon>Tylenchomorpha</taxon>
        <taxon>Aphelenchoidea</taxon>
        <taxon>Aphelenchoididae</taxon>
        <taxon>Bursaphelenchus</taxon>
    </lineage>
</organism>
<sequence length="138" mass="15014">MFARLLTVAVLVGLGCQACDLGQDSTGPTINFGSYKGIMTEQLDFFDQKVISGGSDDSIGVPQSVNKAFKKALLTKDNVDTFFQSNPLLIKITAANGKQFFRNSTYEFKVTAVDGDKWVLGKSIYDSLCQSTTPTNDH</sequence>
<feature type="chain" id="PRO_5036220966" description="Cystatin domain-containing protein" evidence="1">
    <location>
        <begin position="19"/>
        <end position="138"/>
    </location>
</feature>
<keyword evidence="3" id="KW-1185">Reference proteome</keyword>
<proteinExistence type="predicted"/>
<dbReference type="EMBL" id="CAJFCW020000003">
    <property type="protein sequence ID" value="CAG9101309.1"/>
    <property type="molecule type" value="Genomic_DNA"/>
</dbReference>
<keyword evidence="1" id="KW-0732">Signal</keyword>
<evidence type="ECO:0000313" key="3">
    <source>
        <dbReference type="Proteomes" id="UP000614601"/>
    </source>
</evidence>
<evidence type="ECO:0000313" key="2">
    <source>
        <dbReference type="EMBL" id="CAD5213657.1"/>
    </source>
</evidence>
<dbReference type="PROSITE" id="PS51257">
    <property type="entry name" value="PROKAR_LIPOPROTEIN"/>
    <property type="match status" value="1"/>
</dbReference>
<gene>
    <name evidence="2" type="ORF">BOKJ2_LOCUS5202</name>
</gene>
<reference evidence="2" key="1">
    <citation type="submission" date="2020-09" db="EMBL/GenBank/DDBJ databases">
        <authorList>
            <person name="Kikuchi T."/>
        </authorList>
    </citation>
    <scope>NUCLEOTIDE SEQUENCE</scope>
    <source>
        <strain evidence="2">SH1</strain>
    </source>
</reference>
<evidence type="ECO:0000256" key="1">
    <source>
        <dbReference type="SAM" id="SignalP"/>
    </source>
</evidence>
<dbReference type="AlphaFoldDB" id="A0A811KDV0"/>
<comment type="caution">
    <text evidence="2">The sequence shown here is derived from an EMBL/GenBank/DDBJ whole genome shotgun (WGS) entry which is preliminary data.</text>
</comment>
<feature type="signal peptide" evidence="1">
    <location>
        <begin position="1"/>
        <end position="18"/>
    </location>
</feature>
<dbReference type="EMBL" id="CAJFDH010000003">
    <property type="protein sequence ID" value="CAD5213657.1"/>
    <property type="molecule type" value="Genomic_DNA"/>
</dbReference>
<accession>A0A811KDV0</accession>
<name>A0A811KDV0_9BILA</name>